<comment type="caution">
    <text evidence="2">The sequence shown here is derived from an EMBL/GenBank/DDBJ whole genome shotgun (WGS) entry which is preliminary data.</text>
</comment>
<protein>
    <submittedName>
        <fullName evidence="2">Uncharacterized protein</fullName>
    </submittedName>
</protein>
<sequence length="99" mass="11191">MMSDVTRHPEENIPQSSSYRFGVVNAEEEPVSLTEPKNLQLSIEEEPVCVTEPKNIQPPTEAEKKEKEEEEEEERVKEVSGASTEPKQESKLIKTPPPC</sequence>
<organism evidence="2 3">
    <name type="scientific">Brassica carinata</name>
    <name type="common">Ethiopian mustard</name>
    <name type="synonym">Abyssinian cabbage</name>
    <dbReference type="NCBI Taxonomy" id="52824"/>
    <lineage>
        <taxon>Eukaryota</taxon>
        <taxon>Viridiplantae</taxon>
        <taxon>Streptophyta</taxon>
        <taxon>Embryophyta</taxon>
        <taxon>Tracheophyta</taxon>
        <taxon>Spermatophyta</taxon>
        <taxon>Magnoliopsida</taxon>
        <taxon>eudicotyledons</taxon>
        <taxon>Gunneridae</taxon>
        <taxon>Pentapetalae</taxon>
        <taxon>rosids</taxon>
        <taxon>malvids</taxon>
        <taxon>Brassicales</taxon>
        <taxon>Brassicaceae</taxon>
        <taxon>Brassiceae</taxon>
        <taxon>Brassica</taxon>
    </lineage>
</organism>
<accession>A0A8X7R408</accession>
<dbReference type="AlphaFoldDB" id="A0A8X7R408"/>
<gene>
    <name evidence="2" type="ORF">Bca52824_052790</name>
</gene>
<keyword evidence="3" id="KW-1185">Reference proteome</keyword>
<feature type="region of interest" description="Disordered" evidence="1">
    <location>
        <begin position="1"/>
        <end position="22"/>
    </location>
</feature>
<dbReference type="Proteomes" id="UP000886595">
    <property type="component" value="Unassembled WGS sequence"/>
</dbReference>
<evidence type="ECO:0000313" key="3">
    <source>
        <dbReference type="Proteomes" id="UP000886595"/>
    </source>
</evidence>
<evidence type="ECO:0000256" key="1">
    <source>
        <dbReference type="SAM" id="MobiDB-lite"/>
    </source>
</evidence>
<feature type="region of interest" description="Disordered" evidence="1">
    <location>
        <begin position="46"/>
        <end position="99"/>
    </location>
</feature>
<proteinExistence type="predicted"/>
<evidence type="ECO:0000313" key="2">
    <source>
        <dbReference type="EMBL" id="KAG2281570.1"/>
    </source>
</evidence>
<feature type="compositionally biased region" description="Basic and acidic residues" evidence="1">
    <location>
        <begin position="1"/>
        <end position="11"/>
    </location>
</feature>
<dbReference type="EMBL" id="JAAMPC010000011">
    <property type="protein sequence ID" value="KAG2281570.1"/>
    <property type="molecule type" value="Genomic_DNA"/>
</dbReference>
<name>A0A8X7R408_BRACI</name>
<reference evidence="2 3" key="1">
    <citation type="submission" date="2020-02" db="EMBL/GenBank/DDBJ databases">
        <authorList>
            <person name="Ma Q."/>
            <person name="Huang Y."/>
            <person name="Song X."/>
            <person name="Pei D."/>
        </authorList>
    </citation>
    <scope>NUCLEOTIDE SEQUENCE [LARGE SCALE GENOMIC DNA]</scope>
    <source>
        <strain evidence="2">Sxm20200214</strain>
        <tissue evidence="2">Leaf</tissue>
    </source>
</reference>